<evidence type="ECO:0000313" key="2">
    <source>
        <dbReference type="EMBL" id="EJX01122.1"/>
    </source>
</evidence>
<name>J9G1P7_9ZZZZ</name>
<feature type="transmembrane region" description="Helical" evidence="1">
    <location>
        <begin position="15"/>
        <end position="35"/>
    </location>
</feature>
<reference evidence="2" key="1">
    <citation type="journal article" date="2012" name="PLoS ONE">
        <title>Gene sets for utilization of primary and secondary nutrition supplies in the distal gut of endangered iberian lynx.</title>
        <authorList>
            <person name="Alcaide M."/>
            <person name="Messina E."/>
            <person name="Richter M."/>
            <person name="Bargiela R."/>
            <person name="Peplies J."/>
            <person name="Huws S.A."/>
            <person name="Newbold C.J."/>
            <person name="Golyshin P.N."/>
            <person name="Simon M.A."/>
            <person name="Lopez G."/>
            <person name="Yakimov M.M."/>
            <person name="Ferrer M."/>
        </authorList>
    </citation>
    <scope>NUCLEOTIDE SEQUENCE</scope>
</reference>
<keyword evidence="1" id="KW-0472">Membrane</keyword>
<keyword evidence="1" id="KW-1133">Transmembrane helix</keyword>
<dbReference type="AlphaFoldDB" id="J9G1P7"/>
<gene>
    <name evidence="2" type="ORF">EVA_10771</name>
</gene>
<evidence type="ECO:0000256" key="1">
    <source>
        <dbReference type="SAM" id="Phobius"/>
    </source>
</evidence>
<dbReference type="EMBL" id="AMCI01003090">
    <property type="protein sequence ID" value="EJX01122.1"/>
    <property type="molecule type" value="Genomic_DNA"/>
</dbReference>
<protein>
    <submittedName>
        <fullName evidence="2">Uncharacterized protein</fullName>
    </submittedName>
</protein>
<proteinExistence type="predicted"/>
<organism evidence="2">
    <name type="scientific">gut metagenome</name>
    <dbReference type="NCBI Taxonomy" id="749906"/>
    <lineage>
        <taxon>unclassified sequences</taxon>
        <taxon>metagenomes</taxon>
        <taxon>organismal metagenomes</taxon>
    </lineage>
</organism>
<keyword evidence="1" id="KW-0812">Transmembrane</keyword>
<comment type="caution">
    <text evidence="2">The sequence shown here is derived from an EMBL/GenBank/DDBJ whole genome shotgun (WGS) entry which is preliminary data.</text>
</comment>
<sequence length="43" mass="5075">MSITFFCSWVHDTPMVLLLPFFFYFFPNLIGIIMLQSSISITR</sequence>
<accession>J9G1P7</accession>